<dbReference type="RefSeq" id="WP_258331447.1">
    <property type="nucleotide sequence ID" value="NZ_JAPTGG010000006.1"/>
</dbReference>
<evidence type="ECO:0000313" key="2">
    <source>
        <dbReference type="EMBL" id="MCZ0865300.1"/>
    </source>
</evidence>
<organism evidence="2 3">
    <name type="scientific">Dasania phycosphaerae</name>
    <dbReference type="NCBI Taxonomy" id="2950436"/>
    <lineage>
        <taxon>Bacteria</taxon>
        <taxon>Pseudomonadati</taxon>
        <taxon>Pseudomonadota</taxon>
        <taxon>Gammaproteobacteria</taxon>
        <taxon>Cellvibrionales</taxon>
        <taxon>Spongiibacteraceae</taxon>
        <taxon>Dasania</taxon>
    </lineage>
</organism>
<evidence type="ECO:0000313" key="3">
    <source>
        <dbReference type="Proteomes" id="UP001069090"/>
    </source>
</evidence>
<name>A0A9J6RLJ2_9GAMM</name>
<keyword evidence="3" id="KW-1185">Reference proteome</keyword>
<evidence type="ECO:0000256" key="1">
    <source>
        <dbReference type="SAM" id="Phobius"/>
    </source>
</evidence>
<accession>A0A9J6RLJ2</accession>
<gene>
    <name evidence="2" type="ORF">O0V09_08820</name>
</gene>
<dbReference type="Proteomes" id="UP001069090">
    <property type="component" value="Unassembled WGS sequence"/>
</dbReference>
<dbReference type="EMBL" id="JAPTGG010000006">
    <property type="protein sequence ID" value="MCZ0865300.1"/>
    <property type="molecule type" value="Genomic_DNA"/>
</dbReference>
<keyword evidence="1" id="KW-0472">Membrane</keyword>
<dbReference type="AlphaFoldDB" id="A0A9J6RLJ2"/>
<keyword evidence="1" id="KW-0812">Transmembrane</keyword>
<keyword evidence="1" id="KW-1133">Transmembrane helix</keyword>
<protein>
    <submittedName>
        <fullName evidence="2">Uncharacterized protein</fullName>
    </submittedName>
</protein>
<comment type="caution">
    <text evidence="2">The sequence shown here is derived from an EMBL/GenBank/DDBJ whole genome shotgun (WGS) entry which is preliminary data.</text>
</comment>
<feature type="transmembrane region" description="Helical" evidence="1">
    <location>
        <begin position="20"/>
        <end position="40"/>
    </location>
</feature>
<sequence length="134" mass="15209">MPAQFKLVPLRANMGGKSTLLAIAIILVLCATVAITVVLFGPKEIQKSFLARSIGDAADSCEEKINDHFGERLVSKYYDEISSRHETERKHYTVYYRVSHKTMVDNLPSIEYSMVKCVVWESLGYVSDFRVFKP</sequence>
<proteinExistence type="predicted"/>
<reference evidence="2 3" key="1">
    <citation type="submission" date="2022-12" db="EMBL/GenBank/DDBJ databases">
        <title>Dasania phycosphaerae sp. nov., isolated from particulate material of the south coast of Korea.</title>
        <authorList>
            <person name="Jiang Y."/>
        </authorList>
    </citation>
    <scope>NUCLEOTIDE SEQUENCE [LARGE SCALE GENOMIC DNA]</scope>
    <source>
        <strain evidence="2 3">GY-19</strain>
    </source>
</reference>